<comment type="caution">
    <text evidence="2">The sequence shown here is derived from an EMBL/GenBank/DDBJ whole genome shotgun (WGS) entry which is preliminary data.</text>
</comment>
<accession>A0A8S4QFY3</accession>
<dbReference type="PROSITE" id="PS51257">
    <property type="entry name" value="PROKAR_LIPOPROTEIN"/>
    <property type="match status" value="1"/>
</dbReference>
<dbReference type="OrthoDB" id="425681at2759"/>
<dbReference type="AlphaFoldDB" id="A0A8S4QFY3"/>
<name>A0A8S4QFY3_9NEOP</name>
<keyword evidence="1" id="KW-0732">Signal</keyword>
<keyword evidence="3" id="KW-1185">Reference proteome</keyword>
<gene>
    <name evidence="2" type="primary">jg204</name>
    <name evidence="2" type="ORF">PAEG_LOCUS1983</name>
</gene>
<dbReference type="EMBL" id="CAKXAJ010006367">
    <property type="protein sequence ID" value="CAH2209873.1"/>
    <property type="molecule type" value="Genomic_DNA"/>
</dbReference>
<evidence type="ECO:0000256" key="1">
    <source>
        <dbReference type="SAM" id="SignalP"/>
    </source>
</evidence>
<evidence type="ECO:0000313" key="3">
    <source>
        <dbReference type="Proteomes" id="UP000838756"/>
    </source>
</evidence>
<feature type="signal peptide" evidence="1">
    <location>
        <begin position="1"/>
        <end position="30"/>
    </location>
</feature>
<dbReference type="Proteomes" id="UP000838756">
    <property type="component" value="Unassembled WGS sequence"/>
</dbReference>
<organism evidence="2 3">
    <name type="scientific">Pararge aegeria aegeria</name>
    <dbReference type="NCBI Taxonomy" id="348720"/>
    <lineage>
        <taxon>Eukaryota</taxon>
        <taxon>Metazoa</taxon>
        <taxon>Ecdysozoa</taxon>
        <taxon>Arthropoda</taxon>
        <taxon>Hexapoda</taxon>
        <taxon>Insecta</taxon>
        <taxon>Pterygota</taxon>
        <taxon>Neoptera</taxon>
        <taxon>Endopterygota</taxon>
        <taxon>Lepidoptera</taxon>
        <taxon>Glossata</taxon>
        <taxon>Ditrysia</taxon>
        <taxon>Papilionoidea</taxon>
        <taxon>Nymphalidae</taxon>
        <taxon>Satyrinae</taxon>
        <taxon>Satyrini</taxon>
        <taxon>Parargina</taxon>
        <taxon>Pararge</taxon>
    </lineage>
</organism>
<sequence length="127" mass="14704">MIPSRRLNIASRKRLLHCFVWPILLCGCESWTIKEDLRKRLEAFEMLKISWTQKVANFGKPSKRKKGCFSCASTKLHDAGNRRIGRKRKSWLRNIIIESGLGSRLSPSCLALREKIRNTKKLTANLH</sequence>
<feature type="chain" id="PRO_5035867078" evidence="1">
    <location>
        <begin position="31"/>
        <end position="127"/>
    </location>
</feature>
<evidence type="ECO:0000313" key="2">
    <source>
        <dbReference type="EMBL" id="CAH2209873.1"/>
    </source>
</evidence>
<reference evidence="2" key="1">
    <citation type="submission" date="2022-03" db="EMBL/GenBank/DDBJ databases">
        <authorList>
            <person name="Lindestad O."/>
        </authorList>
    </citation>
    <scope>NUCLEOTIDE SEQUENCE</scope>
</reference>
<proteinExistence type="predicted"/>
<protein>
    <submittedName>
        <fullName evidence="2">Jg204 protein</fullName>
    </submittedName>
</protein>